<reference evidence="3 4" key="1">
    <citation type="journal article" date="2024" name="G3 (Bethesda)">
        <title>Genome assembly of Hibiscus sabdariffa L. provides insights into metabolisms of medicinal natural products.</title>
        <authorList>
            <person name="Kim T."/>
        </authorList>
    </citation>
    <scope>NUCLEOTIDE SEQUENCE [LARGE SCALE GENOMIC DNA]</scope>
    <source>
        <strain evidence="3">TK-2024</strain>
        <tissue evidence="3">Old leaves</tissue>
    </source>
</reference>
<feature type="region of interest" description="Disordered" evidence="1">
    <location>
        <begin position="384"/>
        <end position="404"/>
    </location>
</feature>
<evidence type="ECO:0000259" key="2">
    <source>
        <dbReference type="Pfam" id="PF03732"/>
    </source>
</evidence>
<dbReference type="Proteomes" id="UP001472677">
    <property type="component" value="Unassembled WGS sequence"/>
</dbReference>
<evidence type="ECO:0000313" key="3">
    <source>
        <dbReference type="EMBL" id="KAK8503583.1"/>
    </source>
</evidence>
<feature type="domain" description="Retrotransposon gag" evidence="2">
    <location>
        <begin position="210"/>
        <end position="307"/>
    </location>
</feature>
<accession>A0ABR2B9G6</accession>
<dbReference type="InterPro" id="IPR005162">
    <property type="entry name" value="Retrotrans_gag_dom"/>
</dbReference>
<proteinExistence type="predicted"/>
<protein>
    <recommendedName>
        <fullName evidence="2">Retrotransposon gag domain-containing protein</fullName>
    </recommendedName>
</protein>
<dbReference type="Pfam" id="PF03732">
    <property type="entry name" value="Retrotrans_gag"/>
    <property type="match status" value="1"/>
</dbReference>
<evidence type="ECO:0000256" key="1">
    <source>
        <dbReference type="SAM" id="MobiDB-lite"/>
    </source>
</evidence>
<organism evidence="3 4">
    <name type="scientific">Hibiscus sabdariffa</name>
    <name type="common">roselle</name>
    <dbReference type="NCBI Taxonomy" id="183260"/>
    <lineage>
        <taxon>Eukaryota</taxon>
        <taxon>Viridiplantae</taxon>
        <taxon>Streptophyta</taxon>
        <taxon>Embryophyta</taxon>
        <taxon>Tracheophyta</taxon>
        <taxon>Spermatophyta</taxon>
        <taxon>Magnoliopsida</taxon>
        <taxon>eudicotyledons</taxon>
        <taxon>Gunneridae</taxon>
        <taxon>Pentapetalae</taxon>
        <taxon>rosids</taxon>
        <taxon>malvids</taxon>
        <taxon>Malvales</taxon>
        <taxon>Malvaceae</taxon>
        <taxon>Malvoideae</taxon>
        <taxon>Hibiscus</taxon>
    </lineage>
</organism>
<dbReference type="PANTHER" id="PTHR35046:SF9">
    <property type="entry name" value="RNA-DIRECTED DNA POLYMERASE"/>
    <property type="match status" value="1"/>
</dbReference>
<keyword evidence="4" id="KW-1185">Reference proteome</keyword>
<dbReference type="EMBL" id="JBBPBM010000149">
    <property type="protein sequence ID" value="KAK8503583.1"/>
    <property type="molecule type" value="Genomic_DNA"/>
</dbReference>
<dbReference type="PANTHER" id="PTHR35046">
    <property type="entry name" value="ZINC KNUCKLE (CCHC-TYPE) FAMILY PROTEIN"/>
    <property type="match status" value="1"/>
</dbReference>
<name>A0ABR2B9G6_9ROSI</name>
<sequence length="428" mass="48919">MRKVEGAKDFKGEEVPLHAEALDFTVDEEATRVNVELNSAPFSSTPARLAQLKLNNLEVAESVLCQLEAVLHPRRVSYGMCKAHGSNMCTAHGSCGMCAPCKHVADCTSLFSPCFGALEYAYSNSGSATIEGSPFHMLSLHGEIEVEKSQRQHTPRQGRMQQVDDNISNIKVAIPSFQGRSDPDAYLTWESKVEHVFECYNYSKQKKVRLVVMEFVDYALLWWDQLLLSRQRTDEGPVTTWNEMKCIMRKRFVPSHYHRELYQKLQNLKQGSRTVEDFVKEMEMAIMRANIVEDREATMAQFLAGLNIEIANIVELQHYVDLEDMVHLAIKVEKQQRRKTVNRGSKHHFIFERKLNQANRSLSLLIMGVVNKWIVLLRENGEIDSDSEKEEQESPNEDVGDDIQLAETDEVLVIKRSLNAKPMQDDQQ</sequence>
<feature type="compositionally biased region" description="Acidic residues" evidence="1">
    <location>
        <begin position="384"/>
        <end position="401"/>
    </location>
</feature>
<evidence type="ECO:0000313" key="4">
    <source>
        <dbReference type="Proteomes" id="UP001472677"/>
    </source>
</evidence>
<comment type="caution">
    <text evidence="3">The sequence shown here is derived from an EMBL/GenBank/DDBJ whole genome shotgun (WGS) entry which is preliminary data.</text>
</comment>
<gene>
    <name evidence="3" type="ORF">V6N12_036756</name>
</gene>